<accession>A0ABV9HAE8</accession>
<reference evidence="3" key="1">
    <citation type="journal article" date="2019" name="Int. J. Syst. Evol. Microbiol.">
        <title>The Global Catalogue of Microorganisms (GCM) 10K type strain sequencing project: providing services to taxonomists for standard genome sequencing and annotation.</title>
        <authorList>
            <consortium name="The Broad Institute Genomics Platform"/>
            <consortium name="The Broad Institute Genome Sequencing Center for Infectious Disease"/>
            <person name="Wu L."/>
            <person name="Ma J."/>
        </authorList>
    </citation>
    <scope>NUCLEOTIDE SEQUENCE [LARGE SCALE GENOMIC DNA]</scope>
    <source>
        <strain evidence="3">CGMCC 1.15731</strain>
    </source>
</reference>
<name>A0ABV9HAE8_9HYPH</name>
<keyword evidence="1" id="KW-0732">Signal</keyword>
<organism evidence="2 3">
    <name type="scientific">Daeguia caeni</name>
    <dbReference type="NCBI Taxonomy" id="439612"/>
    <lineage>
        <taxon>Bacteria</taxon>
        <taxon>Pseudomonadati</taxon>
        <taxon>Pseudomonadota</taxon>
        <taxon>Alphaproteobacteria</taxon>
        <taxon>Hyphomicrobiales</taxon>
        <taxon>Brucellaceae</taxon>
        <taxon>Daeguia</taxon>
    </lineage>
</organism>
<protein>
    <submittedName>
        <fullName evidence="2">Uncharacterized protein</fullName>
    </submittedName>
</protein>
<evidence type="ECO:0000313" key="3">
    <source>
        <dbReference type="Proteomes" id="UP001596042"/>
    </source>
</evidence>
<proteinExistence type="predicted"/>
<evidence type="ECO:0000313" key="2">
    <source>
        <dbReference type="EMBL" id="MFC4626541.1"/>
    </source>
</evidence>
<evidence type="ECO:0000256" key="1">
    <source>
        <dbReference type="SAM" id="SignalP"/>
    </source>
</evidence>
<feature type="signal peptide" evidence="1">
    <location>
        <begin position="1"/>
        <end position="32"/>
    </location>
</feature>
<feature type="chain" id="PRO_5047303666" evidence="1">
    <location>
        <begin position="33"/>
        <end position="91"/>
    </location>
</feature>
<dbReference type="PROSITE" id="PS51257">
    <property type="entry name" value="PROKAR_LIPOPROTEIN"/>
    <property type="match status" value="1"/>
</dbReference>
<dbReference type="EMBL" id="JBHSEL010000126">
    <property type="protein sequence ID" value="MFC4626541.1"/>
    <property type="molecule type" value="Genomic_DNA"/>
</dbReference>
<dbReference type="RefSeq" id="WP_374830806.1">
    <property type="nucleotide sequence ID" value="NZ_JBHEEZ010000005.1"/>
</dbReference>
<keyword evidence="3" id="KW-1185">Reference proteome</keyword>
<gene>
    <name evidence="2" type="ORF">ACFO1V_15235</name>
</gene>
<sequence>MLKNINCKCGVRLSLNILLVAGLSCTSSGCTATAWSEKVSFDAAPQPTECAGWQRINMGPRAAMVLVREDAKLVAEIDAHNLRGRKLGCWN</sequence>
<comment type="caution">
    <text evidence="2">The sequence shown here is derived from an EMBL/GenBank/DDBJ whole genome shotgun (WGS) entry which is preliminary data.</text>
</comment>
<dbReference type="Proteomes" id="UP001596042">
    <property type="component" value="Unassembled WGS sequence"/>
</dbReference>